<dbReference type="PANTHER" id="PTHR46148">
    <property type="entry name" value="CHROMO DOMAIN-CONTAINING PROTEIN"/>
    <property type="match status" value="1"/>
</dbReference>
<reference evidence="1" key="2">
    <citation type="submission" date="2022-03" db="EMBL/GenBank/DDBJ databases">
        <title>Draft title - Genomic analysis of global carrot germplasm unveils the trajectory of domestication and the origin of high carotenoid orange carrot.</title>
        <authorList>
            <person name="Iorizzo M."/>
            <person name="Ellison S."/>
            <person name="Senalik D."/>
            <person name="Macko-Podgorni A."/>
            <person name="Grzebelus D."/>
            <person name="Bostan H."/>
            <person name="Rolling W."/>
            <person name="Curaba J."/>
            <person name="Simon P."/>
        </authorList>
    </citation>
    <scope>NUCLEOTIDE SEQUENCE</scope>
    <source>
        <tissue evidence="1">Leaf</tissue>
    </source>
</reference>
<dbReference type="EMBL" id="CP093351">
    <property type="protein sequence ID" value="WOH15593.1"/>
    <property type="molecule type" value="Genomic_DNA"/>
</dbReference>
<dbReference type="AlphaFoldDB" id="A0AAF1BF18"/>
<sequence length="100" mass="12078">MEHIHNVFHVSMLKKYNPDSKHVIEYEPVELEADLSYVERPVEILDRKEKVLRNKVVKLVRVLWRNPKVEESTWELESDMREKYPHFSITCSKMSLIIRN</sequence>
<dbReference type="SUPFAM" id="SSF54160">
    <property type="entry name" value="Chromo domain-like"/>
    <property type="match status" value="1"/>
</dbReference>
<dbReference type="InterPro" id="IPR016197">
    <property type="entry name" value="Chromo-like_dom_sf"/>
</dbReference>
<evidence type="ECO:0000313" key="2">
    <source>
        <dbReference type="Proteomes" id="UP000077755"/>
    </source>
</evidence>
<dbReference type="PANTHER" id="PTHR46148:SF60">
    <property type="entry name" value="CHROMO DOMAIN-CONTAINING PROTEIN"/>
    <property type="match status" value="1"/>
</dbReference>
<reference evidence="1" key="1">
    <citation type="journal article" date="2016" name="Nat. Genet.">
        <title>A high-quality carrot genome assembly provides new insights into carotenoid accumulation and asterid genome evolution.</title>
        <authorList>
            <person name="Iorizzo M."/>
            <person name="Ellison S."/>
            <person name="Senalik D."/>
            <person name="Zeng P."/>
            <person name="Satapoomin P."/>
            <person name="Huang J."/>
            <person name="Bowman M."/>
            <person name="Iovene M."/>
            <person name="Sanseverino W."/>
            <person name="Cavagnaro P."/>
            <person name="Yildiz M."/>
            <person name="Macko-Podgorni A."/>
            <person name="Moranska E."/>
            <person name="Grzebelus E."/>
            <person name="Grzebelus D."/>
            <person name="Ashrafi H."/>
            <person name="Zheng Z."/>
            <person name="Cheng S."/>
            <person name="Spooner D."/>
            <person name="Van Deynze A."/>
            <person name="Simon P."/>
        </authorList>
    </citation>
    <scope>NUCLEOTIDE SEQUENCE</scope>
    <source>
        <tissue evidence="1">Leaf</tissue>
    </source>
</reference>
<keyword evidence="2" id="KW-1185">Reference proteome</keyword>
<accession>A0AAF1BF18</accession>
<evidence type="ECO:0000313" key="1">
    <source>
        <dbReference type="EMBL" id="WOH15593.1"/>
    </source>
</evidence>
<evidence type="ECO:0008006" key="3">
    <source>
        <dbReference type="Google" id="ProtNLM"/>
    </source>
</evidence>
<name>A0AAF1BF18_DAUCS</name>
<dbReference type="Proteomes" id="UP000077755">
    <property type="component" value="Chromosome 9"/>
</dbReference>
<protein>
    <recommendedName>
        <fullName evidence="3">Chromo domain-containing protein</fullName>
    </recommendedName>
</protein>
<proteinExistence type="predicted"/>
<gene>
    <name evidence="1" type="ORF">DCAR_0935135</name>
</gene>
<organism evidence="1 2">
    <name type="scientific">Daucus carota subsp. sativus</name>
    <name type="common">Carrot</name>
    <dbReference type="NCBI Taxonomy" id="79200"/>
    <lineage>
        <taxon>Eukaryota</taxon>
        <taxon>Viridiplantae</taxon>
        <taxon>Streptophyta</taxon>
        <taxon>Embryophyta</taxon>
        <taxon>Tracheophyta</taxon>
        <taxon>Spermatophyta</taxon>
        <taxon>Magnoliopsida</taxon>
        <taxon>eudicotyledons</taxon>
        <taxon>Gunneridae</taxon>
        <taxon>Pentapetalae</taxon>
        <taxon>asterids</taxon>
        <taxon>campanulids</taxon>
        <taxon>Apiales</taxon>
        <taxon>Apiaceae</taxon>
        <taxon>Apioideae</taxon>
        <taxon>Scandiceae</taxon>
        <taxon>Daucinae</taxon>
        <taxon>Daucus</taxon>
        <taxon>Daucus sect. Daucus</taxon>
    </lineage>
</organism>